<reference evidence="4 5" key="1">
    <citation type="submission" date="2021-10" db="EMBL/GenBank/DDBJ databases">
        <authorList>
            <person name="Criscuolo A."/>
        </authorList>
    </citation>
    <scope>NUCLEOTIDE SEQUENCE [LARGE SCALE GENOMIC DNA]</scope>
    <source>
        <strain evidence="5">CIP 111899</strain>
    </source>
</reference>
<dbReference type="EC" id="2.6.1.77" evidence="4"/>
<protein>
    <submittedName>
        <fullName evidence="4">Taurine--pyruvate aminotransferase</fullName>
        <ecNumber evidence="4">2.6.1.77</ecNumber>
    </submittedName>
</protein>
<dbReference type="Proteomes" id="UP000789423">
    <property type="component" value="Unassembled WGS sequence"/>
</dbReference>
<dbReference type="CDD" id="cd00610">
    <property type="entry name" value="OAT_like"/>
    <property type="match status" value="1"/>
</dbReference>
<dbReference type="SUPFAM" id="SSF53383">
    <property type="entry name" value="PLP-dependent transferases"/>
    <property type="match status" value="1"/>
</dbReference>
<dbReference type="InterPro" id="IPR005814">
    <property type="entry name" value="Aminotrans_3"/>
</dbReference>
<keyword evidence="4" id="KW-0032">Aminotransferase</keyword>
<keyword evidence="5" id="KW-1185">Reference proteome</keyword>
<dbReference type="EMBL" id="CAKJTI010000003">
    <property type="protein sequence ID" value="CAG9611866.1"/>
    <property type="molecule type" value="Genomic_DNA"/>
</dbReference>
<dbReference type="PROSITE" id="PS00600">
    <property type="entry name" value="AA_TRANSFER_CLASS_3"/>
    <property type="match status" value="1"/>
</dbReference>
<dbReference type="InterPro" id="IPR049704">
    <property type="entry name" value="Aminotrans_3_PPA_site"/>
</dbReference>
<dbReference type="GO" id="GO:0031299">
    <property type="term" value="F:taurine-pyruvate aminotransferase activity"/>
    <property type="evidence" value="ECO:0007669"/>
    <property type="project" value="UniProtKB-EC"/>
</dbReference>
<evidence type="ECO:0000313" key="4">
    <source>
        <dbReference type="EMBL" id="CAG9611866.1"/>
    </source>
</evidence>
<evidence type="ECO:0000256" key="2">
    <source>
        <dbReference type="ARBA" id="ARBA00022898"/>
    </source>
</evidence>
<dbReference type="Gene3D" id="3.90.1150.10">
    <property type="entry name" value="Aspartate Aminotransferase, domain 1"/>
    <property type="match status" value="1"/>
</dbReference>
<dbReference type="Gene3D" id="3.40.640.10">
    <property type="entry name" value="Type I PLP-dependent aspartate aminotransferase-like (Major domain)"/>
    <property type="match status" value="1"/>
</dbReference>
<gene>
    <name evidence="4" type="primary">tpa_1</name>
    <name evidence="4" type="ORF">BACCIP111899_01038</name>
</gene>
<keyword evidence="4" id="KW-0808">Transferase</keyword>
<name>A0ABN7ZYL5_9BACI</name>
<comment type="caution">
    <text evidence="4">The sequence shown here is derived from an EMBL/GenBank/DDBJ whole genome shotgun (WGS) entry which is preliminary data.</text>
</comment>
<dbReference type="NCBIfam" id="NF005812">
    <property type="entry name" value="PRK07678.1"/>
    <property type="match status" value="1"/>
</dbReference>
<dbReference type="PANTHER" id="PTHR43094:SF1">
    <property type="entry name" value="AMINOTRANSFERASE CLASS-III"/>
    <property type="match status" value="1"/>
</dbReference>
<dbReference type="RefSeq" id="WP_230574102.1">
    <property type="nucleotide sequence ID" value="NZ_CAKJTI010000003.1"/>
</dbReference>
<comment type="similarity">
    <text evidence="1 3">Belongs to the class-III pyridoxal-phosphate-dependent aminotransferase family.</text>
</comment>
<dbReference type="InterPro" id="IPR015422">
    <property type="entry name" value="PyrdxlP-dep_Trfase_small"/>
</dbReference>
<sequence>MVKTKQSGELLAKDEKYVWHGMRPYSPSSTMIGTKAEGCWVEDSEGKRYLDGMSGLWCVNSGYGRKELADAAYEQLQKLSYFPMSQSHEPAIQLAEKLNEWLGGEYVIFFSNSGSEANETAFKIARQYYAYKGEPHRFKVMSRYRGYHGNTMAAMAATGQAQRKYQYEPLAAGFLHVTPPDCYRMPGIDVEDIYDVECVKEIDRVMTWELSETIAAFIMEPIITGGGILMPPQNYMKAVHETCKKHGALLISDEVICGFGRTGKPFGFMHYDVKPDIITTAKGITSGYLPLSVTAVKKEIYEAFQGAGEYEFFRHINTFGGNPAACALALKNLEIMENEGLIDRSAQMGSLLLEQLKEAIGDHPYVGDIRGKGLLVGIELVNDKATKEPIDGDKIATVMNACKEKGLLIGRNGMTTAGYNNILALAPPLVISSEEITFVVETVKAAMERI</sequence>
<keyword evidence="2 3" id="KW-0663">Pyridoxal phosphate</keyword>
<dbReference type="PIRSF" id="PIRSF000521">
    <property type="entry name" value="Transaminase_4ab_Lys_Orn"/>
    <property type="match status" value="1"/>
</dbReference>
<evidence type="ECO:0000256" key="3">
    <source>
        <dbReference type="RuleBase" id="RU003560"/>
    </source>
</evidence>
<organism evidence="4 5">
    <name type="scientific">Bacillus rhizoplanae</name>
    <dbReference type="NCBI Taxonomy" id="2880966"/>
    <lineage>
        <taxon>Bacteria</taxon>
        <taxon>Bacillati</taxon>
        <taxon>Bacillota</taxon>
        <taxon>Bacilli</taxon>
        <taxon>Bacillales</taxon>
        <taxon>Bacillaceae</taxon>
        <taxon>Bacillus</taxon>
    </lineage>
</organism>
<evidence type="ECO:0000256" key="1">
    <source>
        <dbReference type="ARBA" id="ARBA00008954"/>
    </source>
</evidence>
<dbReference type="Pfam" id="PF00202">
    <property type="entry name" value="Aminotran_3"/>
    <property type="match status" value="1"/>
</dbReference>
<evidence type="ECO:0000313" key="5">
    <source>
        <dbReference type="Proteomes" id="UP000789423"/>
    </source>
</evidence>
<dbReference type="InterPro" id="IPR015424">
    <property type="entry name" value="PyrdxlP-dep_Trfase"/>
</dbReference>
<proteinExistence type="inferred from homology"/>
<dbReference type="PANTHER" id="PTHR43094">
    <property type="entry name" value="AMINOTRANSFERASE"/>
    <property type="match status" value="1"/>
</dbReference>
<accession>A0ABN7ZYL5</accession>
<dbReference type="InterPro" id="IPR015421">
    <property type="entry name" value="PyrdxlP-dep_Trfase_major"/>
</dbReference>